<evidence type="ECO:0000256" key="2">
    <source>
        <dbReference type="ARBA" id="ARBA00022630"/>
    </source>
</evidence>
<keyword evidence="4" id="KW-0560">Oxidoreductase</keyword>
<accession>A0A9W7SYG4</accession>
<evidence type="ECO:0000256" key="5">
    <source>
        <dbReference type="ARBA" id="ARBA00023033"/>
    </source>
</evidence>
<evidence type="ECO:0000256" key="1">
    <source>
        <dbReference type="ARBA" id="ARBA00001974"/>
    </source>
</evidence>
<dbReference type="GO" id="GO:0004497">
    <property type="term" value="F:monooxygenase activity"/>
    <property type="evidence" value="ECO:0007669"/>
    <property type="project" value="UniProtKB-KW"/>
</dbReference>
<protein>
    <submittedName>
        <fullName evidence="7">Flavoprotein monooxygenase</fullName>
    </submittedName>
</protein>
<dbReference type="PANTHER" id="PTHR47178">
    <property type="entry name" value="MONOOXYGENASE, FAD-BINDING"/>
    <property type="match status" value="1"/>
</dbReference>
<dbReference type="OrthoDB" id="47494at2759"/>
<name>A0A9W7SYG4_9PEZI</name>
<dbReference type="Proteomes" id="UP001138500">
    <property type="component" value="Unassembled WGS sequence"/>
</dbReference>
<evidence type="ECO:0000256" key="4">
    <source>
        <dbReference type="ARBA" id="ARBA00023002"/>
    </source>
</evidence>
<comment type="caution">
    <text evidence="7">The sequence shown here is derived from an EMBL/GenBank/DDBJ whole genome shotgun (WGS) entry which is preliminary data.</text>
</comment>
<proteinExistence type="predicted"/>
<evidence type="ECO:0000313" key="8">
    <source>
        <dbReference type="Proteomes" id="UP001138500"/>
    </source>
</evidence>
<keyword evidence="2" id="KW-0285">Flavoprotein</keyword>
<dbReference type="EMBL" id="RIBY02000552">
    <property type="protein sequence ID" value="KAH9840519.1"/>
    <property type="molecule type" value="Genomic_DNA"/>
</dbReference>
<reference evidence="7 8" key="1">
    <citation type="journal article" date="2018" name="IMA Fungus">
        <title>IMA Genome-F 10: Nine draft genome sequences of Claviceps purpurea s.lat., including C. arundinis, C. humidiphila, and C. cf. spartinae, pseudomolecules for the pitch canker pathogen Fusarium circinatum, draft genome of Davidsoniella eucalypti, Grosmannia galeiformis, Quambalaria eucalypti, and Teratosphaeria destructans.</title>
        <authorList>
            <person name="Wingfield B.D."/>
            <person name="Liu M."/>
            <person name="Nguyen H.D."/>
            <person name="Lane F.A."/>
            <person name="Morgan S.W."/>
            <person name="De Vos L."/>
            <person name="Wilken P.M."/>
            <person name="Duong T.A."/>
            <person name="Aylward J."/>
            <person name="Coetzee M.P."/>
            <person name="Dadej K."/>
            <person name="De Beer Z.W."/>
            <person name="Findlay W."/>
            <person name="Havenga M."/>
            <person name="Kolarik M."/>
            <person name="Menzies J.G."/>
            <person name="Naidoo K."/>
            <person name="Pochopski O."/>
            <person name="Shoukouhi P."/>
            <person name="Santana Q.C."/>
            <person name="Seifert K.A."/>
            <person name="Soal N."/>
            <person name="Steenkamp E.T."/>
            <person name="Tatham C.T."/>
            <person name="van der Nest M.A."/>
            <person name="Wingfield M.J."/>
        </authorList>
    </citation>
    <scope>NUCLEOTIDE SEQUENCE [LARGE SCALE GENOMIC DNA]</scope>
    <source>
        <strain evidence="7">CMW44962</strain>
    </source>
</reference>
<keyword evidence="3" id="KW-0274">FAD</keyword>
<keyword evidence="8" id="KW-1185">Reference proteome</keyword>
<gene>
    <name evidence="7" type="ORF">Tdes44962_MAKER10549</name>
</gene>
<dbReference type="PRINTS" id="PR00420">
    <property type="entry name" value="RNGMNOXGNASE"/>
</dbReference>
<reference evidence="7 8" key="2">
    <citation type="journal article" date="2021" name="Curr. Genet.">
        <title>Genetic response to nitrogen starvation in the aggressive Eucalyptus foliar pathogen Teratosphaeria destructans.</title>
        <authorList>
            <person name="Havenga M."/>
            <person name="Wingfield B.D."/>
            <person name="Wingfield M.J."/>
            <person name="Dreyer L.L."/>
            <person name="Roets F."/>
            <person name="Aylward J."/>
        </authorList>
    </citation>
    <scope>NUCLEOTIDE SEQUENCE [LARGE SCALE GENOMIC DNA]</scope>
    <source>
        <strain evidence="7">CMW44962</strain>
    </source>
</reference>
<evidence type="ECO:0000256" key="3">
    <source>
        <dbReference type="ARBA" id="ARBA00022827"/>
    </source>
</evidence>
<sequence length="249" mass="26760">GPCRGTDSGGRLLRPLLEQGRVHLAHRLERFEYGSGDRRGVRLEFRDQPARRADLLVAADGSHSVVNGLVGLNNKIKLQEWTLVQAGGGIDAATRAKLPRTLLDSGSVVALGGRKGSAFASVYDPQNEVGTETYTLFWSVQVPSSYGEKMVEQAGGDAAGLISLLSRYLRTSVGCNEALPSIMQAATQHLRVGRLTSSVEPETSWRDRDARNGRVILIGDAVHPMTPGQPLSPAFPFPSPSSPTTDSHH</sequence>
<organism evidence="7 8">
    <name type="scientific">Teratosphaeria destructans</name>
    <dbReference type="NCBI Taxonomy" id="418781"/>
    <lineage>
        <taxon>Eukaryota</taxon>
        <taxon>Fungi</taxon>
        <taxon>Dikarya</taxon>
        <taxon>Ascomycota</taxon>
        <taxon>Pezizomycotina</taxon>
        <taxon>Dothideomycetes</taxon>
        <taxon>Dothideomycetidae</taxon>
        <taxon>Mycosphaerellales</taxon>
        <taxon>Teratosphaeriaceae</taxon>
        <taxon>Teratosphaeria</taxon>
    </lineage>
</organism>
<evidence type="ECO:0000313" key="7">
    <source>
        <dbReference type="EMBL" id="KAH9840519.1"/>
    </source>
</evidence>
<dbReference type="InterPro" id="IPR036188">
    <property type="entry name" value="FAD/NAD-bd_sf"/>
</dbReference>
<keyword evidence="5 7" id="KW-0503">Monooxygenase</keyword>
<feature type="non-terminal residue" evidence="7">
    <location>
        <position position="1"/>
    </location>
</feature>
<dbReference type="AlphaFoldDB" id="A0A9W7SYG4"/>
<dbReference type="Gene3D" id="3.50.50.60">
    <property type="entry name" value="FAD/NAD(P)-binding domain"/>
    <property type="match status" value="1"/>
</dbReference>
<dbReference type="SUPFAM" id="SSF51905">
    <property type="entry name" value="FAD/NAD(P)-binding domain"/>
    <property type="match status" value="1"/>
</dbReference>
<evidence type="ECO:0000256" key="6">
    <source>
        <dbReference type="SAM" id="MobiDB-lite"/>
    </source>
</evidence>
<dbReference type="PANTHER" id="PTHR47178:SF6">
    <property type="entry name" value="FAD-BINDING DOMAIN-CONTAINING PROTEIN"/>
    <property type="match status" value="1"/>
</dbReference>
<feature type="region of interest" description="Disordered" evidence="6">
    <location>
        <begin position="228"/>
        <end position="249"/>
    </location>
</feature>
<comment type="cofactor">
    <cofactor evidence="1">
        <name>FAD</name>
        <dbReference type="ChEBI" id="CHEBI:57692"/>
    </cofactor>
</comment>